<organism evidence="2 3">
    <name type="scientific">Babesia caballi</name>
    <dbReference type="NCBI Taxonomy" id="5871"/>
    <lineage>
        <taxon>Eukaryota</taxon>
        <taxon>Sar</taxon>
        <taxon>Alveolata</taxon>
        <taxon>Apicomplexa</taxon>
        <taxon>Aconoidasida</taxon>
        <taxon>Piroplasmida</taxon>
        <taxon>Babesiidae</taxon>
        <taxon>Babesia</taxon>
    </lineage>
</organism>
<protein>
    <submittedName>
        <fullName evidence="2">RSC6/BAF60A ortholog with a SWIB domain</fullName>
    </submittedName>
</protein>
<evidence type="ECO:0000313" key="2">
    <source>
        <dbReference type="EMBL" id="GIX62029.1"/>
    </source>
</evidence>
<feature type="compositionally biased region" description="Polar residues" evidence="1">
    <location>
        <begin position="824"/>
        <end position="834"/>
    </location>
</feature>
<evidence type="ECO:0000256" key="1">
    <source>
        <dbReference type="SAM" id="MobiDB-lite"/>
    </source>
</evidence>
<dbReference type="Proteomes" id="UP001497744">
    <property type="component" value="Unassembled WGS sequence"/>
</dbReference>
<gene>
    <name evidence="2" type="ORF">BcabD6B2_14640</name>
</gene>
<dbReference type="SUPFAM" id="SSF47592">
    <property type="entry name" value="SWIB/MDM2 domain"/>
    <property type="match status" value="1"/>
</dbReference>
<dbReference type="RefSeq" id="XP_067714100.1">
    <property type="nucleotide sequence ID" value="XM_067857999.1"/>
</dbReference>
<dbReference type="AlphaFoldDB" id="A0AAV4LQF0"/>
<dbReference type="InterPro" id="IPR036885">
    <property type="entry name" value="SWIB_MDM2_dom_sf"/>
</dbReference>
<sequence length="850" mass="92080">MLAALLAHLERSNPRQCAILKDLESLESRLDELLALQSNTASLNTSEAPPRIRLHIYNTCAEDKDENGVGYLHTVPSMYTLHVRAYEVDEDGNVIDSVEPGVLCRYFRQILLCTPDRTVLWDRDGIREYHTYLRGQPPDWTPPVASSLLFDIPRCSHNRDGQGAFSGSQDGALDGETRRFVDPVHGSDMVRDSARAAGGASGHVDHRLLDDGQPHGNVDSFGVYAGNLHDPGLESWLVGRSNDADCSVDDRGGDPGPFNGYEELEINQAFSTDCQVTLYFFPAQTTTMCTVSDLLNEFLLMVNNGVAVTDSTQQIAFYRVISLLWVYAFKNQLVYEMEKGAFFNIDSALAQLMDLPEGSSLAVRDVPHALLPHIMPPKPIKVTHEIVLGRKFCQGDSIMDIRLDRSVSLQECGVKTLFESQIEGLEAELRDLIHIRNIYQLYTEDPYEYINFMLNRCPVDNPKPLCSDLLKTPEHLPEVWLPRAIDKYMAWCDRPVFELLYGSFNNFSKSDGKSERPDLAAMAEMRAREGPAERPGKRDNDNRKSEGAPVAHGEERERTRPSSTENARSETKRHVPSTVAKPVLRTASAEVIPPMSTDVHAPSIGELARDKVVEDLRFTDIYNLSGTKAVGSSDGLTVPGSPSAVVMDHTAVPSQASMMPFITNTGPFDTQSMVNSSYGAGILSGDATLPKPGDNVMDASSLVDGGNSYLASVGAESKLGAIGDFNSNGTNFQPSFSGETQFNIMDHFVGEGSSTIEGNFSMFTAGGSGQFGGTSDALANRAEEAVFPLPSAITTGSPDVAGAQTTATLPEPAGADTVAHPSQEDSGTLPSGDSASDGGQAVDGSGLPPS</sequence>
<evidence type="ECO:0000313" key="3">
    <source>
        <dbReference type="Proteomes" id="UP001497744"/>
    </source>
</evidence>
<feature type="compositionally biased region" description="Polar residues" evidence="1">
    <location>
        <begin position="792"/>
        <end position="808"/>
    </location>
</feature>
<name>A0AAV4LQF0_BABCB</name>
<dbReference type="EMBL" id="BPLF01000001">
    <property type="protein sequence ID" value="GIX62029.1"/>
    <property type="molecule type" value="Genomic_DNA"/>
</dbReference>
<keyword evidence="3" id="KW-1185">Reference proteome</keyword>
<comment type="caution">
    <text evidence="2">The sequence shown here is derived from an EMBL/GenBank/DDBJ whole genome shotgun (WGS) entry which is preliminary data.</text>
</comment>
<dbReference type="GeneID" id="94193512"/>
<accession>A0AAV4LQF0</accession>
<feature type="region of interest" description="Disordered" evidence="1">
    <location>
        <begin position="525"/>
        <end position="580"/>
    </location>
</feature>
<proteinExistence type="predicted"/>
<feature type="compositionally biased region" description="Basic and acidic residues" evidence="1">
    <location>
        <begin position="525"/>
        <end position="560"/>
    </location>
</feature>
<feature type="region of interest" description="Disordered" evidence="1">
    <location>
        <begin position="791"/>
        <end position="850"/>
    </location>
</feature>
<reference evidence="2 3" key="1">
    <citation type="submission" date="2021-06" db="EMBL/GenBank/DDBJ databases">
        <title>Genome sequence of Babesia caballi.</title>
        <authorList>
            <person name="Yamagishi J."/>
            <person name="Kidaka T."/>
            <person name="Ochi A."/>
        </authorList>
    </citation>
    <scope>NUCLEOTIDE SEQUENCE [LARGE SCALE GENOMIC DNA]</scope>
    <source>
        <strain evidence="2">USDA-D6B2</strain>
    </source>
</reference>